<dbReference type="SUPFAM" id="SSF51905">
    <property type="entry name" value="FAD/NAD(P)-binding domain"/>
    <property type="match status" value="1"/>
</dbReference>
<dbReference type="InterPro" id="IPR044492">
    <property type="entry name" value="P_typ_ATPase_HD_dom"/>
</dbReference>
<evidence type="ECO:0000256" key="11">
    <source>
        <dbReference type="ARBA" id="ARBA00023136"/>
    </source>
</evidence>
<dbReference type="Proteomes" id="UP001324427">
    <property type="component" value="Unassembled WGS sequence"/>
</dbReference>
<dbReference type="Gene3D" id="3.50.50.60">
    <property type="entry name" value="FAD/NAD(P)-binding domain"/>
    <property type="match status" value="2"/>
</dbReference>
<evidence type="ECO:0000256" key="4">
    <source>
        <dbReference type="ARBA" id="ARBA00022692"/>
    </source>
</evidence>
<evidence type="ECO:0000313" key="16">
    <source>
        <dbReference type="Proteomes" id="UP001324427"/>
    </source>
</evidence>
<dbReference type="Pfam" id="PF00689">
    <property type="entry name" value="Cation_ATPase_C"/>
    <property type="match status" value="1"/>
</dbReference>
<feature type="transmembrane region" description="Helical" evidence="13">
    <location>
        <begin position="205"/>
        <end position="224"/>
    </location>
</feature>
<dbReference type="GO" id="GO:0071949">
    <property type="term" value="F:FAD binding"/>
    <property type="evidence" value="ECO:0007669"/>
    <property type="project" value="InterPro"/>
</dbReference>
<dbReference type="GO" id="GO:0006883">
    <property type="term" value="P:intracellular sodium ion homeostasis"/>
    <property type="evidence" value="ECO:0007669"/>
    <property type="project" value="TreeGrafter"/>
</dbReference>
<comment type="caution">
    <text evidence="15">The sequence shown here is derived from an EMBL/GenBank/DDBJ whole genome shotgun (WGS) entry which is preliminary data.</text>
</comment>
<dbReference type="InterPro" id="IPR036188">
    <property type="entry name" value="FAD/NAD-bd_sf"/>
</dbReference>
<dbReference type="InterPro" id="IPR050510">
    <property type="entry name" value="Cation_transp_ATPase_P-type"/>
</dbReference>
<evidence type="ECO:0000313" key="15">
    <source>
        <dbReference type="EMBL" id="KAK4549384.1"/>
    </source>
</evidence>
<dbReference type="Pfam" id="PF00690">
    <property type="entry name" value="Cation_ATPase_N"/>
    <property type="match status" value="1"/>
</dbReference>
<evidence type="ECO:0000256" key="5">
    <source>
        <dbReference type="ARBA" id="ARBA00022741"/>
    </source>
</evidence>
<evidence type="ECO:0000256" key="13">
    <source>
        <dbReference type="SAM" id="Phobius"/>
    </source>
</evidence>
<feature type="transmembrane region" description="Helical" evidence="13">
    <location>
        <begin position="932"/>
        <end position="960"/>
    </location>
</feature>
<keyword evidence="11 13" id="KW-0472">Membrane</keyword>
<accession>A0AAV9JUX2</accession>
<dbReference type="InterPro" id="IPR004014">
    <property type="entry name" value="ATPase_P-typ_cation-transptr_N"/>
</dbReference>
<dbReference type="InterPro" id="IPR036412">
    <property type="entry name" value="HAD-like_sf"/>
</dbReference>
<dbReference type="EMBL" id="JAVFHQ010000004">
    <property type="protein sequence ID" value="KAK4549384.1"/>
    <property type="molecule type" value="Genomic_DNA"/>
</dbReference>
<feature type="transmembrane region" description="Helical" evidence="13">
    <location>
        <begin position="1051"/>
        <end position="1075"/>
    </location>
</feature>
<evidence type="ECO:0000256" key="3">
    <source>
        <dbReference type="ARBA" id="ARBA00022630"/>
    </source>
</evidence>
<dbReference type="GO" id="GO:0005524">
    <property type="term" value="F:ATP binding"/>
    <property type="evidence" value="ECO:0007669"/>
    <property type="project" value="UniProtKB-KW"/>
</dbReference>
<keyword evidence="10" id="KW-0560">Oxidoreductase</keyword>
<dbReference type="Gene3D" id="2.70.150.10">
    <property type="entry name" value="Calcium-transporting ATPase, cytoplasmic transduction domain A"/>
    <property type="match status" value="1"/>
</dbReference>
<dbReference type="InterPro" id="IPR008250">
    <property type="entry name" value="ATPase_P-typ_transduc_dom_A_sf"/>
</dbReference>
<comment type="subcellular location">
    <subcellularLocation>
        <location evidence="1">Cell membrane</location>
        <topology evidence="1">Multi-pass membrane protein</topology>
    </subcellularLocation>
</comment>
<dbReference type="GO" id="GO:1990573">
    <property type="term" value="P:potassium ion import across plasma membrane"/>
    <property type="evidence" value="ECO:0007669"/>
    <property type="project" value="TreeGrafter"/>
</dbReference>
<dbReference type="SMART" id="SM00831">
    <property type="entry name" value="Cation_ATPase_N"/>
    <property type="match status" value="1"/>
</dbReference>
<feature type="transmembrane region" description="Helical" evidence="13">
    <location>
        <begin position="995"/>
        <end position="1012"/>
    </location>
</feature>
<dbReference type="Gene3D" id="3.40.50.1000">
    <property type="entry name" value="HAD superfamily/HAD-like"/>
    <property type="match status" value="1"/>
</dbReference>
<feature type="transmembrane region" description="Helical" evidence="13">
    <location>
        <begin position="889"/>
        <end position="911"/>
    </location>
</feature>
<feature type="domain" description="Cation-transporting P-type ATPase N-terminal" evidence="14">
    <location>
        <begin position="121"/>
        <end position="194"/>
    </location>
</feature>
<feature type="transmembrane region" description="Helical" evidence="13">
    <location>
        <begin position="862"/>
        <end position="883"/>
    </location>
</feature>
<dbReference type="PRINTS" id="PR00121">
    <property type="entry name" value="NAKATPASE"/>
</dbReference>
<name>A0AAV9JUX2_9PEZI</name>
<dbReference type="PRINTS" id="PR00119">
    <property type="entry name" value="CATATPASE"/>
</dbReference>
<dbReference type="InterPro" id="IPR001757">
    <property type="entry name" value="P_typ_ATPase"/>
</dbReference>
<dbReference type="NCBIfam" id="TIGR01494">
    <property type="entry name" value="ATPase_P-type"/>
    <property type="match status" value="2"/>
</dbReference>
<dbReference type="InterPro" id="IPR023299">
    <property type="entry name" value="ATPase_P-typ_cyto_dom_N"/>
</dbReference>
<evidence type="ECO:0000256" key="6">
    <source>
        <dbReference type="ARBA" id="ARBA00022827"/>
    </source>
</evidence>
<evidence type="ECO:0000256" key="12">
    <source>
        <dbReference type="SAM" id="MobiDB-lite"/>
    </source>
</evidence>
<dbReference type="InterPro" id="IPR018303">
    <property type="entry name" value="ATPase_P-typ_P_site"/>
</dbReference>
<feature type="transmembrane region" description="Helical" evidence="13">
    <location>
        <begin position="1024"/>
        <end position="1045"/>
    </location>
</feature>
<dbReference type="SUPFAM" id="SSF81660">
    <property type="entry name" value="Metal cation-transporting ATPase, ATP-binding domain N"/>
    <property type="match status" value="1"/>
</dbReference>
<dbReference type="FunFam" id="3.40.50.1000:FF:000083">
    <property type="entry name" value="Sodium/potassium-transporting ATPase subunit alpha"/>
    <property type="match status" value="1"/>
</dbReference>
<evidence type="ECO:0000256" key="1">
    <source>
        <dbReference type="ARBA" id="ARBA00004651"/>
    </source>
</evidence>
<dbReference type="InterPro" id="IPR059000">
    <property type="entry name" value="ATPase_P-type_domA"/>
</dbReference>
<keyword evidence="7" id="KW-0067">ATP-binding</keyword>
<feature type="transmembrane region" description="Helical" evidence="13">
    <location>
        <begin position="364"/>
        <end position="389"/>
    </location>
</feature>
<keyword evidence="5" id="KW-0547">Nucleotide-binding</keyword>
<dbReference type="Gene3D" id="3.40.1110.10">
    <property type="entry name" value="Calcium-transporting ATPase, cytoplasmic domain N"/>
    <property type="match status" value="1"/>
</dbReference>
<dbReference type="Pfam" id="PF01494">
    <property type="entry name" value="FAD_binding_3"/>
    <property type="match status" value="1"/>
</dbReference>
<reference evidence="15 16" key="1">
    <citation type="submission" date="2021-11" db="EMBL/GenBank/DDBJ databases">
        <title>Black yeast isolated from Biological Soil Crust.</title>
        <authorList>
            <person name="Kurbessoian T."/>
        </authorList>
    </citation>
    <scope>NUCLEOTIDE SEQUENCE [LARGE SCALE GENOMIC DNA]</scope>
    <source>
        <strain evidence="15 16">CCFEE 5522</strain>
    </source>
</reference>
<dbReference type="SFLD" id="SFLDF00027">
    <property type="entry name" value="p-type_atpase"/>
    <property type="match status" value="1"/>
</dbReference>
<dbReference type="GO" id="GO:0005886">
    <property type="term" value="C:plasma membrane"/>
    <property type="evidence" value="ECO:0007669"/>
    <property type="project" value="UniProtKB-SubCell"/>
</dbReference>
<dbReference type="InterPro" id="IPR023298">
    <property type="entry name" value="ATPase_P-typ_TM_dom_sf"/>
</dbReference>
<keyword evidence="2" id="KW-1003">Cell membrane</keyword>
<dbReference type="GO" id="GO:0005391">
    <property type="term" value="F:P-type sodium:potassium-exchanging transporter activity"/>
    <property type="evidence" value="ECO:0007669"/>
    <property type="project" value="TreeGrafter"/>
</dbReference>
<dbReference type="SUPFAM" id="SSF56784">
    <property type="entry name" value="HAD-like"/>
    <property type="match status" value="1"/>
</dbReference>
<evidence type="ECO:0000256" key="7">
    <source>
        <dbReference type="ARBA" id="ARBA00022840"/>
    </source>
</evidence>
<evidence type="ECO:0000256" key="8">
    <source>
        <dbReference type="ARBA" id="ARBA00022967"/>
    </source>
</evidence>
<feature type="transmembrane region" description="Helical" evidence="13">
    <location>
        <begin position="409"/>
        <end position="435"/>
    </location>
</feature>
<dbReference type="GO" id="GO:0036376">
    <property type="term" value="P:sodium ion export across plasma membrane"/>
    <property type="evidence" value="ECO:0007669"/>
    <property type="project" value="TreeGrafter"/>
</dbReference>
<dbReference type="PANTHER" id="PTHR43294:SF21">
    <property type="entry name" value="CATION TRANSPORTING ATPASE"/>
    <property type="match status" value="1"/>
</dbReference>
<dbReference type="GO" id="GO:0030007">
    <property type="term" value="P:intracellular potassium ion homeostasis"/>
    <property type="evidence" value="ECO:0007669"/>
    <property type="project" value="TreeGrafter"/>
</dbReference>
<sequence>MEKSVPSPQEVAVPDGSHGLGHAAAYVRPATHASVDGGEMERQGRITYAPDIDERKGFGHRSSLGRSRSRDSISIRSVRRTIDPSVILPPQFRTLSFGIEETKRQTQAKKKPAAIEFGDMDYHTLSIDEIFTRLQTTRATGLTSTQAAQTLKAIGPNMPSPPPSRWFRNTIGYLFGGFGAILFAAAILVFVAWKPLGQPPALANLALAIVLVIVWIIQAAFSFWQDFSTSRVMASIGTMLPAECFVLRDGSLQRVHGKDVVPGDILRITLGNKLPADVRFVEVSSDARFDRSILTGEAMPLLGSVDSTDSNYLETACIGMAGTHCVSGSAWGVIVETGDRTVFGRIAKLTSTPSKGLTPLQREIYYFVAIIVVLMLVMILVVIAVWAGWLRKAHPDWISVPVLIVDCVSVAVAFIPEGLPIAVTASLTITANIMMRNKVLCKSLKTVETLGAVNVICSDKTGTLTRNIMAVTEYLVGKESTAALKAPGIYDTQTGLQKLATVAAVCNEAEFDASSMNLPIADRKVIGDATDSAILRFAESMAPVAEARSAVRSTFKVAFNSKNKFAINVVQAETDTSPLMMIKGAPDVILPRCGSYIDGNGFVERLEETDRQTVERTKDYWSSQGRRVILFAQRPLEQLQFQPTEQPREYEREIMGLALSELVLVGLVAIVDPPRAEIPEVVRTLRGAGIRVFMVTGDYKLTAAAIAAECGIITHAPKDIDDVTNLAFDDGYLKAAGIEEKRSTDSTLTRSIVLSGADIETLDKSQWNMLCNYDEVVFARTTPEHKLRIVKELQARDLVVGMTGDGVNDAPSLKAADIGIAMGGGSDVALEAADMVLLDSFAGIVEGVRYGRVAYDNLRKTICYLLPAGSFSEFWPVITNVIFGLPQVLSSFLMIIICCLTDCAAAIAIAYEKPEADVLMRPPRNAKHDHLVDWRLILQAYGSIGVIETVCSFAMSYWYAQRAGLTFSALWFGFGNTPNGMTAEAMTSILNTASSIYFVNLVVMQWFNLFAVRTRRLSVLNHRFNWYLVPAIVFALSIAILFLYVPKLHDVLGTATVPVAYWFLPMGFGLGLLLLDEGRKCIDESTESTEVIICGGGPTGAMLSALLGQYGVPNVVLEREPEITTDPRGIALDEDGIRCIQAVGMYDRMYSQIALCHKMLFISGSDNNLHKTPFNTADLTTSEGNTSHVGFVFHKQPELEKALRDAIATHSASQLQSRCTVQSICEDSERVTVEYTDARGATRKLSGAFLVGADGKTGYVRKRYLEAKGVRLDRCEGTNYEESWVALNWHITPPTPVTHPDFPLWKLGYTPEGVYDAFFPPDFRFLCNPARPSVCGRFGRPEDRLWRFEFVVDSTEDATHMASDEETRKIVFPYITHPGRKYGLSRDIMFPADCIETLRSRPFSFLARCCNYWAVDRVIVVGDAAHVFPPFGGQGITSGFRDATGLAWRLCHMYRRPKTDHQSLLRGWYLERKQQLEHSLAATIRNGEFVTNGNFFKAFLRDWVLWAMQQVPWWRRRMNRVGRATTKYHHLPGLPFLPEYGGGVNLPQVYARPLDGPTDTVAFTDDLIFARHKKGLFQLLVMVDEASQVDAVVKVAEGTPGLFGDFIRQGEATLLVNDLAASRSDIRDRIGWTIARIASGDEFAREEKLCRNRPAPAFYNAWRIREELKAGAKFIIVRADKFVYAACSNRVELEAALRSLPQCLHT</sequence>
<keyword evidence="4 13" id="KW-0812">Transmembrane</keyword>
<keyword evidence="6" id="KW-0274">FAD</keyword>
<keyword evidence="9 13" id="KW-1133">Transmembrane helix</keyword>
<dbReference type="PANTHER" id="PTHR43294">
    <property type="entry name" value="SODIUM/POTASSIUM-TRANSPORTING ATPASE SUBUNIT ALPHA"/>
    <property type="match status" value="1"/>
</dbReference>
<keyword evidence="8" id="KW-1278">Translocase</keyword>
<dbReference type="GO" id="GO:0016491">
    <property type="term" value="F:oxidoreductase activity"/>
    <property type="evidence" value="ECO:0007669"/>
    <property type="project" value="UniProtKB-KW"/>
</dbReference>
<organism evidence="15 16">
    <name type="scientific">Oleoguttula mirabilis</name>
    <dbReference type="NCBI Taxonomy" id="1507867"/>
    <lineage>
        <taxon>Eukaryota</taxon>
        <taxon>Fungi</taxon>
        <taxon>Dikarya</taxon>
        <taxon>Ascomycota</taxon>
        <taxon>Pezizomycotina</taxon>
        <taxon>Dothideomycetes</taxon>
        <taxon>Dothideomycetidae</taxon>
        <taxon>Mycosphaerellales</taxon>
        <taxon>Teratosphaeriaceae</taxon>
        <taxon>Oleoguttula</taxon>
    </lineage>
</organism>
<keyword evidence="16" id="KW-1185">Reference proteome</keyword>
<protein>
    <recommendedName>
        <fullName evidence="14">Cation-transporting P-type ATPase N-terminal domain-containing protein</fullName>
    </recommendedName>
</protein>
<dbReference type="GO" id="GO:1902600">
    <property type="term" value="P:proton transmembrane transport"/>
    <property type="evidence" value="ECO:0007669"/>
    <property type="project" value="TreeGrafter"/>
</dbReference>
<keyword evidence="3" id="KW-0285">Flavoprotein</keyword>
<dbReference type="FunFam" id="3.40.50.1000:FF:000001">
    <property type="entry name" value="Phospholipid-transporting ATPase IC"/>
    <property type="match status" value="1"/>
</dbReference>
<dbReference type="InterPro" id="IPR002938">
    <property type="entry name" value="FAD-bd"/>
</dbReference>
<dbReference type="Gene3D" id="1.20.1110.10">
    <property type="entry name" value="Calcium-transporting ATPase, transmembrane domain"/>
    <property type="match status" value="1"/>
</dbReference>
<dbReference type="SFLD" id="SFLDS00003">
    <property type="entry name" value="Haloacid_Dehalogenase"/>
    <property type="match status" value="1"/>
</dbReference>
<proteinExistence type="predicted"/>
<evidence type="ECO:0000259" key="14">
    <source>
        <dbReference type="SMART" id="SM00831"/>
    </source>
</evidence>
<evidence type="ECO:0000256" key="2">
    <source>
        <dbReference type="ARBA" id="ARBA00022475"/>
    </source>
</evidence>
<dbReference type="SFLD" id="SFLDG00002">
    <property type="entry name" value="C1.7:_P-type_atpase_like"/>
    <property type="match status" value="1"/>
</dbReference>
<dbReference type="PROSITE" id="PS00154">
    <property type="entry name" value="ATPASE_E1_E2"/>
    <property type="match status" value="1"/>
</dbReference>
<dbReference type="Pfam" id="PF00122">
    <property type="entry name" value="E1-E2_ATPase"/>
    <property type="match status" value="1"/>
</dbReference>
<feature type="transmembrane region" description="Helical" evidence="13">
    <location>
        <begin position="171"/>
        <end position="193"/>
    </location>
</feature>
<dbReference type="SUPFAM" id="SSF81665">
    <property type="entry name" value="Calcium ATPase, transmembrane domain M"/>
    <property type="match status" value="1"/>
</dbReference>
<dbReference type="SUPFAM" id="SSF81653">
    <property type="entry name" value="Calcium ATPase, transduction domain A"/>
    <property type="match status" value="1"/>
</dbReference>
<evidence type="ECO:0000256" key="9">
    <source>
        <dbReference type="ARBA" id="ARBA00022989"/>
    </source>
</evidence>
<dbReference type="InterPro" id="IPR006068">
    <property type="entry name" value="ATPase_P-typ_cation-transptr_C"/>
</dbReference>
<gene>
    <name evidence="15" type="ORF">LTR36_006381</name>
</gene>
<dbReference type="Pfam" id="PF13246">
    <property type="entry name" value="Cation_ATPase"/>
    <property type="match status" value="1"/>
</dbReference>
<feature type="region of interest" description="Disordered" evidence="12">
    <location>
        <begin position="1"/>
        <end position="76"/>
    </location>
</feature>
<dbReference type="GO" id="GO:0016887">
    <property type="term" value="F:ATP hydrolysis activity"/>
    <property type="evidence" value="ECO:0007669"/>
    <property type="project" value="InterPro"/>
</dbReference>
<dbReference type="InterPro" id="IPR023214">
    <property type="entry name" value="HAD_sf"/>
</dbReference>
<evidence type="ECO:0000256" key="10">
    <source>
        <dbReference type="ARBA" id="ARBA00023002"/>
    </source>
</evidence>